<dbReference type="OrthoDB" id="194358at2759"/>
<evidence type="ECO:0000259" key="5">
    <source>
        <dbReference type="SMART" id="SM00156"/>
    </source>
</evidence>
<dbReference type="RefSeq" id="XP_031912650.1">
    <property type="nucleotide sequence ID" value="XM_032060108.1"/>
</dbReference>
<sequence length="1379" mass="154370">MSGAEAALVLGVISSVIAIVDGAKKVYDAAADAHGLPKAFAEVAGRLPIVKEILRVAEQHIRNEDVGRQSCQAMEPIVKACEAKAKKLDVLFQKVLPPDGASRAERYLKALRTLGKGNRVELLMKGMLEDVQLLASERGMKTVTTIELDQITNAIREVSALPPSIDEHLLSDPAFSNINQGPGTQTNYQAQGDQYINPGAGKQYNAQTMSFGSNAQMEKALFYVKTMNLYSSSILNDRELREACEKGEILVTVVWFLEELTMPQLHYVSSKLKRLLIYPRVNKSLAFPQLGLRQRRIKRAQADTCGWFLNDKRYLAWLERENLDDHFGLVWVKGGVGTGKSTLMNEAYLAACTRETSSIVAGYFASRIGDLLEKSTQGLIRTVLLQILPKHRVMLADLVHIYETRRAQQGTSWQWTTEELLGFMEVHLIKTGGTTFYIFVDGLDECAEDDARDLVSYFRKLTLSAAASGGNVNVCLSSRYYPNIAASLCPEIMVESENEADIRHYVNAWLFKDREFDPVTKKSFATDIIRSASGIFLWASLVVAQLNEDWDKGRSEQTMRDRVRQCPGKINEKYAKLFEEVLDEDVDETYRFWRCMIFAARPLNLAEFRHLFTFSVQSPPKSLAEWAASEGQAVTDDNRLIRYINTLSRGLVEVRLKPAPLRRVATRTAVPLDEPLSREVSEAKDDSLVDDTEARLDTDIEEPNASPQEHEQWDTSSGQVTPPLGTSDQNGGEGRTEEDSGAEEGGPEDEERVEEQALQGFDWTQLLQLVDWERGIQFHVTADLDPQTLDSGSNSLWRMFLDGSWEPVPLDRCDPRNYILETVHNSVRDFFTEKNGFGFLDGQTASNYAGQGHCALAKACYTYLNVNELQLLPQMVQGHLGMLNFPELEELVDTGKLSFTPYAYEFLGYHARSAEASGMTVDFLLSSPLTKTTGLVGQWGCLPGSPTALDHIGIRTDCSHYATRLHFLCGEGLFRTTEDYLQGTPITVESLEARDRQGKTPLYYALRRARLFKSDSELANFAGVLIQHGANPNMKTHGEETLLVVAVQGKLRECINVLIKAGADVNMPGEWDKTPLEEAVGEGSKDLEIIKLLLHYGANPVRRGRLYWLRHVHDMFRGFYGCALSDSVFISSPAVIELLLRHVLPNQLEAKDAEQLIETALERGRYDCLIVFLTSSPTRKAMTMKSIASLRQSLASQKGIVERGERWAPPKIYGVRIGASVPNTFNGNEAKELMKLLDEMTNVSTTLTQRLRFIPGGYVDCGHHSIESVSLIALKIRYPKRITTLRGNRESRQVTQVYGLYDECLRKYGNANVWIYCTGLFDYLPLTTLIESQIPCLHGGLSPSISHLDDIRAIDREQEPPHSGSMCDLLWSDPDERDG</sequence>
<keyword evidence="1" id="KW-0677">Repeat</keyword>
<feature type="repeat" description="ANK" evidence="2">
    <location>
        <begin position="1037"/>
        <end position="1070"/>
    </location>
</feature>
<dbReference type="EMBL" id="ML743583">
    <property type="protein sequence ID" value="KAE8136587.1"/>
    <property type="molecule type" value="Genomic_DNA"/>
</dbReference>
<dbReference type="SMART" id="SM00156">
    <property type="entry name" value="PP2Ac"/>
    <property type="match status" value="1"/>
</dbReference>
<proteinExistence type="predicted"/>
<organism evidence="6 7">
    <name type="scientific">Aspergillus pseudotamarii</name>
    <dbReference type="NCBI Taxonomy" id="132259"/>
    <lineage>
        <taxon>Eukaryota</taxon>
        <taxon>Fungi</taxon>
        <taxon>Dikarya</taxon>
        <taxon>Ascomycota</taxon>
        <taxon>Pezizomycotina</taxon>
        <taxon>Eurotiomycetes</taxon>
        <taxon>Eurotiomycetidae</taxon>
        <taxon>Eurotiales</taxon>
        <taxon>Aspergillaceae</taxon>
        <taxon>Aspergillus</taxon>
        <taxon>Aspergillus subgen. Circumdati</taxon>
    </lineage>
</organism>
<dbReference type="InterPro" id="IPR056884">
    <property type="entry name" value="NPHP3-like_N"/>
</dbReference>
<dbReference type="PROSITE" id="PS50088">
    <property type="entry name" value="ANK_REPEAT"/>
    <property type="match status" value="3"/>
</dbReference>
<reference evidence="6 7" key="1">
    <citation type="submission" date="2019-04" db="EMBL/GenBank/DDBJ databases">
        <title>Friends and foes A comparative genomics study of 23 Aspergillus species from section Flavi.</title>
        <authorList>
            <consortium name="DOE Joint Genome Institute"/>
            <person name="Kjaerbolling I."/>
            <person name="Vesth T."/>
            <person name="Frisvad J.C."/>
            <person name="Nybo J.L."/>
            <person name="Theobald S."/>
            <person name="Kildgaard S."/>
            <person name="Isbrandt T."/>
            <person name="Kuo A."/>
            <person name="Sato A."/>
            <person name="Lyhne E.K."/>
            <person name="Kogle M.E."/>
            <person name="Wiebenga A."/>
            <person name="Kun R.S."/>
            <person name="Lubbers R.J."/>
            <person name="Makela M.R."/>
            <person name="Barry K."/>
            <person name="Chovatia M."/>
            <person name="Clum A."/>
            <person name="Daum C."/>
            <person name="Haridas S."/>
            <person name="He G."/>
            <person name="LaButti K."/>
            <person name="Lipzen A."/>
            <person name="Mondo S."/>
            <person name="Riley R."/>
            <person name="Salamov A."/>
            <person name="Simmons B.A."/>
            <person name="Magnuson J.K."/>
            <person name="Henrissat B."/>
            <person name="Mortensen U.H."/>
            <person name="Larsen T.O."/>
            <person name="Devries R.P."/>
            <person name="Grigoriev I.V."/>
            <person name="Machida M."/>
            <person name="Baker S.E."/>
            <person name="Andersen M.R."/>
        </authorList>
    </citation>
    <scope>NUCLEOTIDE SEQUENCE [LARGE SCALE GENOMIC DNA]</scope>
    <source>
        <strain evidence="6 7">CBS 117625</strain>
    </source>
</reference>
<feature type="region of interest" description="Disordered" evidence="3">
    <location>
        <begin position="1358"/>
        <end position="1379"/>
    </location>
</feature>
<feature type="signal peptide" evidence="4">
    <location>
        <begin position="1"/>
        <end position="22"/>
    </location>
</feature>
<dbReference type="Proteomes" id="UP000325672">
    <property type="component" value="Unassembled WGS sequence"/>
</dbReference>
<dbReference type="SUPFAM" id="SSF52540">
    <property type="entry name" value="P-loop containing nucleoside triphosphate hydrolases"/>
    <property type="match status" value="1"/>
</dbReference>
<name>A0A5N6SRU3_ASPPS</name>
<dbReference type="Pfam" id="PF24883">
    <property type="entry name" value="NPHP3_N"/>
    <property type="match status" value="1"/>
</dbReference>
<keyword evidence="7" id="KW-1185">Reference proteome</keyword>
<feature type="repeat" description="ANK" evidence="2">
    <location>
        <begin position="997"/>
        <end position="1037"/>
    </location>
</feature>
<dbReference type="Pfam" id="PF12796">
    <property type="entry name" value="Ank_2"/>
    <property type="match status" value="1"/>
</dbReference>
<dbReference type="InterPro" id="IPR031352">
    <property type="entry name" value="SesA"/>
</dbReference>
<dbReference type="InterPro" id="IPR027417">
    <property type="entry name" value="P-loop_NTPase"/>
</dbReference>
<dbReference type="PANTHER" id="PTHR10039">
    <property type="entry name" value="AMELOGENIN"/>
    <property type="match status" value="1"/>
</dbReference>
<evidence type="ECO:0000256" key="1">
    <source>
        <dbReference type="ARBA" id="ARBA00022737"/>
    </source>
</evidence>
<dbReference type="SUPFAM" id="SSF48403">
    <property type="entry name" value="Ankyrin repeat"/>
    <property type="match status" value="1"/>
</dbReference>
<feature type="repeat" description="ANK" evidence="2">
    <location>
        <begin position="1071"/>
        <end position="1105"/>
    </location>
</feature>
<dbReference type="Pfam" id="PF17107">
    <property type="entry name" value="SesA"/>
    <property type="match status" value="1"/>
</dbReference>
<dbReference type="Gene3D" id="1.25.40.20">
    <property type="entry name" value="Ankyrin repeat-containing domain"/>
    <property type="match status" value="1"/>
</dbReference>
<gene>
    <name evidence="6" type="ORF">BDV38DRAFT_283799</name>
</gene>
<dbReference type="InterPro" id="IPR036770">
    <property type="entry name" value="Ankyrin_rpt-contain_sf"/>
</dbReference>
<dbReference type="InterPro" id="IPR006186">
    <property type="entry name" value="Ser/Thr-sp_prot-phosphatase"/>
</dbReference>
<dbReference type="SUPFAM" id="SSF56300">
    <property type="entry name" value="Metallo-dependent phosphatases"/>
    <property type="match status" value="1"/>
</dbReference>
<feature type="chain" id="PRO_5025014916" description="Serine/threonine specific protein phosphatases domain-containing protein" evidence="4">
    <location>
        <begin position="23"/>
        <end position="1379"/>
    </location>
</feature>
<evidence type="ECO:0000256" key="3">
    <source>
        <dbReference type="SAM" id="MobiDB-lite"/>
    </source>
</evidence>
<feature type="compositionally biased region" description="Polar residues" evidence="3">
    <location>
        <begin position="714"/>
        <end position="730"/>
    </location>
</feature>
<evidence type="ECO:0000256" key="4">
    <source>
        <dbReference type="SAM" id="SignalP"/>
    </source>
</evidence>
<dbReference type="Pfam" id="PF00149">
    <property type="entry name" value="Metallophos"/>
    <property type="match status" value="1"/>
</dbReference>
<evidence type="ECO:0000256" key="2">
    <source>
        <dbReference type="PROSITE-ProRule" id="PRU00023"/>
    </source>
</evidence>
<keyword evidence="4" id="KW-0732">Signal</keyword>
<keyword evidence="2" id="KW-0040">ANK repeat</keyword>
<evidence type="ECO:0000313" key="7">
    <source>
        <dbReference type="Proteomes" id="UP000325672"/>
    </source>
</evidence>
<dbReference type="InterPro" id="IPR002110">
    <property type="entry name" value="Ankyrin_rpt"/>
</dbReference>
<dbReference type="GO" id="GO:0016787">
    <property type="term" value="F:hydrolase activity"/>
    <property type="evidence" value="ECO:0007669"/>
    <property type="project" value="InterPro"/>
</dbReference>
<dbReference type="PANTHER" id="PTHR10039:SF5">
    <property type="entry name" value="NACHT DOMAIN-CONTAINING PROTEIN"/>
    <property type="match status" value="1"/>
</dbReference>
<dbReference type="SMART" id="SM00248">
    <property type="entry name" value="ANK"/>
    <property type="match status" value="3"/>
</dbReference>
<dbReference type="InterPro" id="IPR004843">
    <property type="entry name" value="Calcineurin-like_PHP"/>
</dbReference>
<dbReference type="PRINTS" id="PR00114">
    <property type="entry name" value="STPHPHTASE"/>
</dbReference>
<evidence type="ECO:0000313" key="6">
    <source>
        <dbReference type="EMBL" id="KAE8136587.1"/>
    </source>
</evidence>
<dbReference type="GeneID" id="43644318"/>
<accession>A0A5N6SRU3</accession>
<feature type="compositionally biased region" description="Acidic residues" evidence="3">
    <location>
        <begin position="739"/>
        <end position="753"/>
    </location>
</feature>
<dbReference type="Gene3D" id="3.60.21.10">
    <property type="match status" value="1"/>
</dbReference>
<dbReference type="InterPro" id="IPR029052">
    <property type="entry name" value="Metallo-depent_PP-like"/>
</dbReference>
<protein>
    <recommendedName>
        <fullName evidence="5">Serine/threonine specific protein phosphatases domain-containing protein</fullName>
    </recommendedName>
</protein>
<feature type="domain" description="Serine/threonine specific protein phosphatases" evidence="5">
    <location>
        <begin position="1225"/>
        <end position="1379"/>
    </location>
</feature>
<feature type="region of interest" description="Disordered" evidence="3">
    <location>
        <begin position="700"/>
        <end position="755"/>
    </location>
</feature>